<evidence type="ECO:0000313" key="2">
    <source>
        <dbReference type="Proteomes" id="UP001057375"/>
    </source>
</evidence>
<accession>A0ABQ5K733</accession>
<dbReference type="Gene3D" id="3.15.10.10">
    <property type="entry name" value="Bactericidal permeability-increasing protein, domain 1"/>
    <property type="match status" value="1"/>
</dbReference>
<comment type="caution">
    <text evidence="1">The sequence shown here is derived from an EMBL/GenBank/DDBJ whole genome shotgun (WGS) entry which is preliminary data.</text>
</comment>
<reference evidence="1" key="1">
    <citation type="submission" date="2022-03" db="EMBL/GenBank/DDBJ databases">
        <title>Draft genome sequence of Aduncisulcus paluster, a free-living microaerophilic Fornicata.</title>
        <authorList>
            <person name="Yuyama I."/>
            <person name="Kume K."/>
            <person name="Tamura T."/>
            <person name="Inagaki Y."/>
            <person name="Hashimoto T."/>
        </authorList>
    </citation>
    <scope>NUCLEOTIDE SEQUENCE</scope>
    <source>
        <strain evidence="1">NY0171</strain>
    </source>
</reference>
<protein>
    <submittedName>
        <fullName evidence="1">Uncharacterized protein</fullName>
    </submittedName>
</protein>
<dbReference type="SUPFAM" id="SSF55394">
    <property type="entry name" value="Bactericidal permeability-increasing protein, BPI"/>
    <property type="match status" value="1"/>
</dbReference>
<evidence type="ECO:0000313" key="1">
    <source>
        <dbReference type="EMBL" id="GKT26707.1"/>
    </source>
</evidence>
<proteinExistence type="predicted"/>
<dbReference type="Proteomes" id="UP001057375">
    <property type="component" value="Unassembled WGS sequence"/>
</dbReference>
<sequence length="611" mass="68073">MQIRAVQNLKPIFFPQYCILKYNGGQPGTMMTFSIQSLRDVLFLGAQPYFDSFMSSFQIPDFEEQFTFGLGKADVKFENFSINSYNFFPDEYVVIDSLPSVNGIFVEASHAAASVSLDYSIRLLTYPYSSLVGSASLSVGNMALEGSAVAGITPDTKDTTCCDQSYVNDDDSECVSCGYIPTMTINDLKIDISDIIITYIGDVDPILEMITDLIETALGPFLSTSLSKALMIFINHEDPSSYFGLLTPKPIRTSNKFYLGYAQNMIVGANYFVIQTYSVNVNGGNNLTREQHLWPDYDPPSLPYDMFSAEMSYTISLDSIESLFYNTLVYLNDDWNKSRATFDTIACVITRDGCYTKDGGPGGHSSSYVIQHNLGRSMDDPPSPLSPFFTTPYYEHSIPDLYSLCSNCYIDIMYTYNTIDNVPTVPTISMRLDGFDLVYSDMHIVIDIVDADTGDITTSLELSVDIATQGIVWSDHAYINFLQSVGSVSNGRLEICSAPSSPSSTSSSSSSCADIELSEWMSLVSIISNLYLDASFGQTFRQQYYGFNYQTRLPLAYFHTCVSDDEETWYNPDDSYVVVSFNLVACACNEFLFDDQSRDDNGEVYCIPQDI</sequence>
<gene>
    <name evidence="1" type="ORF">ADUPG1_013450</name>
</gene>
<dbReference type="EMBL" id="BQXS01012673">
    <property type="protein sequence ID" value="GKT26707.1"/>
    <property type="molecule type" value="Genomic_DNA"/>
</dbReference>
<keyword evidence="2" id="KW-1185">Reference proteome</keyword>
<name>A0ABQ5K733_9EUKA</name>
<dbReference type="InterPro" id="IPR017943">
    <property type="entry name" value="Bactericidal_perm-incr_a/b_dom"/>
</dbReference>
<organism evidence="1 2">
    <name type="scientific">Aduncisulcus paluster</name>
    <dbReference type="NCBI Taxonomy" id="2918883"/>
    <lineage>
        <taxon>Eukaryota</taxon>
        <taxon>Metamonada</taxon>
        <taxon>Carpediemonas-like organisms</taxon>
        <taxon>Aduncisulcus</taxon>
    </lineage>
</organism>